<dbReference type="InterPro" id="IPR001647">
    <property type="entry name" value="HTH_TetR"/>
</dbReference>
<dbReference type="InterPro" id="IPR039536">
    <property type="entry name" value="TetR_C_Proteobacteria"/>
</dbReference>
<evidence type="ECO:0000313" key="6">
    <source>
        <dbReference type="Proteomes" id="UP000179935"/>
    </source>
</evidence>
<dbReference type="STRING" id="1428652.BIV24_01220"/>
<evidence type="ECO:0000256" key="1">
    <source>
        <dbReference type="ARBA" id="ARBA00023125"/>
    </source>
</evidence>
<evidence type="ECO:0000256" key="2">
    <source>
        <dbReference type="PROSITE-ProRule" id="PRU00335"/>
    </source>
</evidence>
<dbReference type="Pfam" id="PF00440">
    <property type="entry name" value="TetR_N"/>
    <property type="match status" value="1"/>
</dbReference>
<dbReference type="InterPro" id="IPR009057">
    <property type="entry name" value="Homeodomain-like_sf"/>
</dbReference>
<dbReference type="EMBL" id="MLYP01000004">
    <property type="protein sequence ID" value="OIK01085.1"/>
    <property type="molecule type" value="Genomic_DNA"/>
</dbReference>
<dbReference type="AlphaFoldDB" id="A0A1S2Q797"/>
<dbReference type="Proteomes" id="UP000179935">
    <property type="component" value="Unassembled WGS sequence"/>
</dbReference>
<evidence type="ECO:0000256" key="3">
    <source>
        <dbReference type="SAM" id="MobiDB-lite"/>
    </source>
</evidence>
<dbReference type="GO" id="GO:0003677">
    <property type="term" value="F:DNA binding"/>
    <property type="evidence" value="ECO:0007669"/>
    <property type="project" value="UniProtKB-UniRule"/>
</dbReference>
<comment type="caution">
    <text evidence="5">The sequence shown here is derived from an EMBL/GenBank/DDBJ whole genome shotgun (WGS) entry which is preliminary data.</text>
</comment>
<evidence type="ECO:0000313" key="5">
    <source>
        <dbReference type="EMBL" id="OIK01085.1"/>
    </source>
</evidence>
<evidence type="ECO:0000259" key="4">
    <source>
        <dbReference type="PROSITE" id="PS50977"/>
    </source>
</evidence>
<accession>A0A1S2Q797</accession>
<name>A0A1S2Q797_9ACTN</name>
<reference evidence="5 6" key="1">
    <citation type="submission" date="2016-10" db="EMBL/GenBank/DDBJ databases">
        <title>Genome sequence of Streptomyces sp. MUSC 93.</title>
        <authorList>
            <person name="Lee L.-H."/>
            <person name="Ser H.-L."/>
            <person name="Law J.W.-F."/>
        </authorList>
    </citation>
    <scope>NUCLEOTIDE SEQUENCE [LARGE SCALE GENOMIC DNA]</scope>
    <source>
        <strain evidence="5 6">MUSC 93</strain>
    </source>
</reference>
<gene>
    <name evidence="5" type="ORF">BIV24_01220</name>
</gene>
<keyword evidence="1 2" id="KW-0238">DNA-binding</keyword>
<proteinExistence type="predicted"/>
<keyword evidence="6" id="KW-1185">Reference proteome</keyword>
<feature type="DNA-binding region" description="H-T-H motif" evidence="2">
    <location>
        <begin position="2"/>
        <end position="21"/>
    </location>
</feature>
<sequence length="238" mass="25826">MARPSFAAEAGVSTRTLYNHFGGKEKLFRAVLLDSAAAVTSANVAIVERNLGKATDVEKDFLAFGREWMGRRGDHDAHMLLIRQITAEGHRLPADVIEEWQRTGPRAVAEAVRERLAGLGAQGLLAVDAVNFAEAARYLLLFVAGSVTADTFFGVVPMPDDEVEARVTSGVRTFLRLYGVNEAYDLGSNRERRRGVRHGRSRRCRNVLVAPLRGPSGALRSTAPDAAPSPAPYCSPGR</sequence>
<organism evidence="5 6">
    <name type="scientific">Streptomyces colonosanans</name>
    <dbReference type="NCBI Taxonomy" id="1428652"/>
    <lineage>
        <taxon>Bacteria</taxon>
        <taxon>Bacillati</taxon>
        <taxon>Actinomycetota</taxon>
        <taxon>Actinomycetes</taxon>
        <taxon>Kitasatosporales</taxon>
        <taxon>Streptomycetaceae</taxon>
        <taxon>Streptomyces</taxon>
    </lineage>
</organism>
<protein>
    <recommendedName>
        <fullName evidence="4">HTH tetR-type domain-containing protein</fullName>
    </recommendedName>
</protein>
<dbReference type="SUPFAM" id="SSF46689">
    <property type="entry name" value="Homeodomain-like"/>
    <property type="match status" value="1"/>
</dbReference>
<feature type="compositionally biased region" description="Pro residues" evidence="3">
    <location>
        <begin position="227"/>
        <end position="238"/>
    </location>
</feature>
<dbReference type="Pfam" id="PF14246">
    <property type="entry name" value="TetR_C_7"/>
    <property type="match status" value="1"/>
</dbReference>
<dbReference type="Gene3D" id="1.10.357.10">
    <property type="entry name" value="Tetracycline Repressor, domain 2"/>
    <property type="match status" value="1"/>
</dbReference>
<dbReference type="PROSITE" id="PS50977">
    <property type="entry name" value="HTH_TETR_2"/>
    <property type="match status" value="1"/>
</dbReference>
<feature type="region of interest" description="Disordered" evidence="3">
    <location>
        <begin position="215"/>
        <end position="238"/>
    </location>
</feature>
<feature type="domain" description="HTH tetR-type" evidence="4">
    <location>
        <begin position="1"/>
        <end position="39"/>
    </location>
</feature>
<dbReference type="RefSeq" id="WP_071364216.1">
    <property type="nucleotide sequence ID" value="NZ_MLYP01000004.1"/>
</dbReference>